<dbReference type="AlphaFoldDB" id="A0A8A4ZLQ9"/>
<keyword evidence="1" id="KW-1133">Transmembrane helix</keyword>
<name>A0A8A4ZLQ9_9MICO</name>
<keyword evidence="1" id="KW-0812">Transmembrane</keyword>
<accession>A0A8A4ZLQ9</accession>
<dbReference type="Proteomes" id="UP000663937">
    <property type="component" value="Chromosome"/>
</dbReference>
<evidence type="ECO:0000313" key="3">
    <source>
        <dbReference type="Proteomes" id="UP000663937"/>
    </source>
</evidence>
<evidence type="ECO:0000256" key="1">
    <source>
        <dbReference type="SAM" id="Phobius"/>
    </source>
</evidence>
<protein>
    <submittedName>
        <fullName evidence="2">Uncharacterized protein</fullName>
    </submittedName>
</protein>
<sequence>MTTNYDVGASAGLFGGTAGMLASVVVFVVSARSGADETPVGKRAAR</sequence>
<proteinExistence type="predicted"/>
<keyword evidence="3" id="KW-1185">Reference proteome</keyword>
<keyword evidence="1" id="KW-0472">Membrane</keyword>
<evidence type="ECO:0000313" key="2">
    <source>
        <dbReference type="EMBL" id="QTE30498.1"/>
    </source>
</evidence>
<feature type="transmembrane region" description="Helical" evidence="1">
    <location>
        <begin position="12"/>
        <end position="31"/>
    </location>
</feature>
<dbReference type="EMBL" id="CP071868">
    <property type="protein sequence ID" value="QTE30498.1"/>
    <property type="molecule type" value="Genomic_DNA"/>
</dbReference>
<dbReference type="KEGG" id="psic:J4E96_05840"/>
<gene>
    <name evidence="2" type="ORF">J4E96_05840</name>
</gene>
<reference evidence="2" key="1">
    <citation type="submission" date="2021-03" db="EMBL/GenBank/DDBJ databases">
        <title>Pengzhenrongella sicca gen. nov., sp. nov., a new member of suborder Micrococcineae isolated from High-Arctic tundra soil.</title>
        <authorList>
            <person name="Peng F."/>
        </authorList>
    </citation>
    <scope>NUCLEOTIDE SEQUENCE</scope>
    <source>
        <strain evidence="2">LRZ-2</strain>
    </source>
</reference>
<organism evidence="2 3">
    <name type="scientific">Pengzhenrongella sicca</name>
    <dbReference type="NCBI Taxonomy" id="2819238"/>
    <lineage>
        <taxon>Bacteria</taxon>
        <taxon>Bacillati</taxon>
        <taxon>Actinomycetota</taxon>
        <taxon>Actinomycetes</taxon>
        <taxon>Micrococcales</taxon>
        <taxon>Pengzhenrongella</taxon>
    </lineage>
</organism>
<dbReference type="RefSeq" id="WP_227424836.1">
    <property type="nucleotide sequence ID" value="NZ_CP071868.1"/>
</dbReference>